<evidence type="ECO:0000256" key="1">
    <source>
        <dbReference type="ARBA" id="ARBA00022603"/>
    </source>
</evidence>
<dbReference type="GO" id="GO:0052913">
    <property type="term" value="F:16S rRNA (guanine(966)-N(2))-methyltransferase activity"/>
    <property type="evidence" value="ECO:0007669"/>
    <property type="project" value="UniProtKB-EC"/>
</dbReference>
<accession>A0A645E7E7</accession>
<dbReference type="Gene3D" id="3.40.50.150">
    <property type="entry name" value="Vaccinia Virus protein VP39"/>
    <property type="match status" value="1"/>
</dbReference>
<dbReference type="AlphaFoldDB" id="A0A645E7E7"/>
<reference evidence="3" key="1">
    <citation type="submission" date="2019-08" db="EMBL/GenBank/DDBJ databases">
        <authorList>
            <person name="Kucharzyk K."/>
            <person name="Murdoch R.W."/>
            <person name="Higgins S."/>
            <person name="Loffler F."/>
        </authorList>
    </citation>
    <scope>NUCLEOTIDE SEQUENCE</scope>
</reference>
<dbReference type="PANTHER" id="PTHR43542:SF1">
    <property type="entry name" value="METHYLTRANSFERASE"/>
    <property type="match status" value="1"/>
</dbReference>
<dbReference type="InterPro" id="IPR004398">
    <property type="entry name" value="RNA_MeTrfase_RsmD"/>
</dbReference>
<dbReference type="EMBL" id="VSSQ01043778">
    <property type="protein sequence ID" value="MPM97506.1"/>
    <property type="molecule type" value="Genomic_DNA"/>
</dbReference>
<dbReference type="InterPro" id="IPR029063">
    <property type="entry name" value="SAM-dependent_MTases_sf"/>
</dbReference>
<comment type="caution">
    <text evidence="3">The sequence shown here is derived from an EMBL/GenBank/DDBJ whole genome shotgun (WGS) entry which is preliminary data.</text>
</comment>
<dbReference type="EC" id="2.1.1.171" evidence="3"/>
<evidence type="ECO:0000313" key="3">
    <source>
        <dbReference type="EMBL" id="MPM97506.1"/>
    </source>
</evidence>
<keyword evidence="2 3" id="KW-0808">Transferase</keyword>
<protein>
    <submittedName>
        <fullName evidence="3">Ribosomal RNA small subunit methyltransferase D</fullName>
        <ecNumber evidence="3">2.1.1.171</ecNumber>
    </submittedName>
</protein>
<dbReference type="SUPFAM" id="SSF53335">
    <property type="entry name" value="S-adenosyl-L-methionine-dependent methyltransferases"/>
    <property type="match status" value="1"/>
</dbReference>
<dbReference type="InterPro" id="IPR002052">
    <property type="entry name" value="DNA_methylase_N6_adenine_CS"/>
</dbReference>
<dbReference type="CDD" id="cd02440">
    <property type="entry name" value="AdoMet_MTases"/>
    <property type="match status" value="1"/>
</dbReference>
<dbReference type="PANTHER" id="PTHR43542">
    <property type="entry name" value="METHYLTRANSFERASE"/>
    <property type="match status" value="1"/>
</dbReference>
<dbReference type="PROSITE" id="PS00092">
    <property type="entry name" value="N6_MTASE"/>
    <property type="match status" value="1"/>
</dbReference>
<keyword evidence="1 3" id="KW-0489">Methyltransferase</keyword>
<sequence>MMLDVFAGSGSVAFEALSRGMAQAVCIDRAYQAIRTIRENAVSLQVMEQIELIKGNYPTALKQISGKYQFDLVFIDPPYRLDIIEEMTDLLNAYQLLKEHAWLIFEVAKETASAERYNGIIKVKEASYGISKLLYYQKEDL</sequence>
<proteinExistence type="predicted"/>
<dbReference type="GO" id="GO:0003676">
    <property type="term" value="F:nucleic acid binding"/>
    <property type="evidence" value="ECO:0007669"/>
    <property type="project" value="InterPro"/>
</dbReference>
<name>A0A645E7E7_9ZZZZ</name>
<gene>
    <name evidence="3" type="primary">rsmD_30</name>
    <name evidence="3" type="ORF">SDC9_144679</name>
</gene>
<organism evidence="3">
    <name type="scientific">bioreactor metagenome</name>
    <dbReference type="NCBI Taxonomy" id="1076179"/>
    <lineage>
        <taxon>unclassified sequences</taxon>
        <taxon>metagenomes</taxon>
        <taxon>ecological metagenomes</taxon>
    </lineage>
</organism>
<evidence type="ECO:0000256" key="2">
    <source>
        <dbReference type="ARBA" id="ARBA00022679"/>
    </source>
</evidence>
<dbReference type="Pfam" id="PF03602">
    <property type="entry name" value="Cons_hypoth95"/>
    <property type="match status" value="1"/>
</dbReference>